<keyword evidence="2" id="KW-1185">Reference proteome</keyword>
<protein>
    <submittedName>
        <fullName evidence="1">Uncharacterized protein</fullName>
    </submittedName>
</protein>
<comment type="caution">
    <text evidence="1">The sequence shown here is derived from an EMBL/GenBank/DDBJ whole genome shotgun (WGS) entry which is preliminary data.</text>
</comment>
<dbReference type="RefSeq" id="WP_054326702.1">
    <property type="nucleotide sequence ID" value="NZ_JACOPL010000007.1"/>
</dbReference>
<gene>
    <name evidence="1" type="ORF">H8S45_09085</name>
</gene>
<evidence type="ECO:0000313" key="1">
    <source>
        <dbReference type="EMBL" id="MBC5725608.1"/>
    </source>
</evidence>
<sequence>MPHNIRVAVIGEDEYVPRLVRAILDRQIIPAGNMFLSEQDKAAVEAAAGRGVQLCESSAAAVVNSEIVLVCASRREMGTELAPISQCTRGRTLVTICDSGAVDIAFVKERVVFGTEIIAATIHRGEDGGLYATYAIDDGVRLFLHQPCRDMVDALCR</sequence>
<proteinExistence type="predicted"/>
<reference evidence="1" key="1">
    <citation type="submission" date="2020-08" db="EMBL/GenBank/DDBJ databases">
        <title>Genome public.</title>
        <authorList>
            <person name="Liu C."/>
            <person name="Sun Q."/>
        </authorList>
    </citation>
    <scope>NUCLEOTIDE SEQUENCE</scope>
    <source>
        <strain evidence="1">NSJ-28</strain>
    </source>
</reference>
<dbReference type="Proteomes" id="UP000606499">
    <property type="component" value="Unassembled WGS sequence"/>
</dbReference>
<accession>A0A923RW49</accession>
<evidence type="ECO:0000313" key="2">
    <source>
        <dbReference type="Proteomes" id="UP000606499"/>
    </source>
</evidence>
<dbReference type="AlphaFoldDB" id="A0A923RW49"/>
<organism evidence="1 2">
    <name type="scientific">Agathobaculum faecis</name>
    <dbReference type="NCBI Taxonomy" id="2763013"/>
    <lineage>
        <taxon>Bacteria</taxon>
        <taxon>Bacillati</taxon>
        <taxon>Bacillota</taxon>
        <taxon>Clostridia</taxon>
        <taxon>Eubacteriales</taxon>
        <taxon>Butyricicoccaceae</taxon>
        <taxon>Agathobaculum</taxon>
    </lineage>
</organism>
<dbReference type="EMBL" id="JACOPL010000007">
    <property type="protein sequence ID" value="MBC5725608.1"/>
    <property type="molecule type" value="Genomic_DNA"/>
</dbReference>
<name>A0A923RW49_9FIRM</name>